<reference evidence="2 3" key="1">
    <citation type="submission" date="2019-01" db="EMBL/GenBank/DDBJ databases">
        <title>Agromyces.</title>
        <authorList>
            <person name="Li J."/>
        </authorList>
    </citation>
    <scope>NUCLEOTIDE SEQUENCE [LARGE SCALE GENOMIC DNA]</scope>
    <source>
        <strain evidence="2 3">DSM 23870</strain>
    </source>
</reference>
<keyword evidence="3" id="KW-1185">Reference proteome</keyword>
<dbReference type="OrthoDB" id="4422940at2"/>
<feature type="transmembrane region" description="Helical" evidence="1">
    <location>
        <begin position="100"/>
        <end position="125"/>
    </location>
</feature>
<comment type="caution">
    <text evidence="2">The sequence shown here is derived from an EMBL/GenBank/DDBJ whole genome shotgun (WGS) entry which is preliminary data.</text>
</comment>
<keyword evidence="1" id="KW-1133">Transmembrane helix</keyword>
<evidence type="ECO:0000256" key="1">
    <source>
        <dbReference type="SAM" id="Phobius"/>
    </source>
</evidence>
<gene>
    <name evidence="2" type="ORF">ESP50_02105</name>
</gene>
<proteinExistence type="predicted"/>
<evidence type="ECO:0000313" key="3">
    <source>
        <dbReference type="Proteomes" id="UP000292686"/>
    </source>
</evidence>
<keyword evidence="1" id="KW-0812">Transmembrane</keyword>
<dbReference type="Pfam" id="PF13630">
    <property type="entry name" value="SdpI"/>
    <property type="match status" value="1"/>
</dbReference>
<feature type="transmembrane region" description="Helical" evidence="1">
    <location>
        <begin position="20"/>
        <end position="37"/>
    </location>
</feature>
<name>A0A4V1R2Q8_9MICO</name>
<protein>
    <submittedName>
        <fullName evidence="2">SdpI family protein</fullName>
    </submittedName>
</protein>
<organism evidence="2 3">
    <name type="scientific">Agromyces atrinae</name>
    <dbReference type="NCBI Taxonomy" id="592376"/>
    <lineage>
        <taxon>Bacteria</taxon>
        <taxon>Bacillati</taxon>
        <taxon>Actinomycetota</taxon>
        <taxon>Actinomycetes</taxon>
        <taxon>Micrococcales</taxon>
        <taxon>Microbacteriaceae</taxon>
        <taxon>Agromyces</taxon>
    </lineage>
</organism>
<feature type="transmembrane region" description="Helical" evidence="1">
    <location>
        <begin position="76"/>
        <end position="94"/>
    </location>
</feature>
<dbReference type="InterPro" id="IPR025962">
    <property type="entry name" value="SdpI/YhfL"/>
</dbReference>
<sequence length="134" mass="13376">MSGVRFSQAPHMDGDTVGRIIVGLVMIAAGVLVIGLARATASGRVGRNDIAGIRTPSTMASDEAWLAAHVRAKRPTIFAGVASLVTGAAALLPLPTPVVGIGVVAGAGVMIAFVIHGSVVGTAAAREVLARDDA</sequence>
<dbReference type="AlphaFoldDB" id="A0A4V1R2Q8"/>
<evidence type="ECO:0000313" key="2">
    <source>
        <dbReference type="EMBL" id="RXZ88006.1"/>
    </source>
</evidence>
<keyword evidence="1" id="KW-0472">Membrane</keyword>
<accession>A0A4V1R2Q8</accession>
<dbReference type="EMBL" id="SDPM01000001">
    <property type="protein sequence ID" value="RXZ88006.1"/>
    <property type="molecule type" value="Genomic_DNA"/>
</dbReference>
<dbReference type="Proteomes" id="UP000292686">
    <property type="component" value="Unassembled WGS sequence"/>
</dbReference>